<evidence type="ECO:0000256" key="3">
    <source>
        <dbReference type="ARBA" id="ARBA00006904"/>
    </source>
</evidence>
<dbReference type="InterPro" id="IPR015421">
    <property type="entry name" value="PyrdxlP-dep_Trfase_major"/>
</dbReference>
<dbReference type="PANTHER" id="PTHR43247:SF1">
    <property type="entry name" value="PHOSPHOSERINE AMINOTRANSFERASE"/>
    <property type="match status" value="1"/>
</dbReference>
<sequence length="383" mass="41847">MAQPNDESLNRAWNFGAGPAAIPVSVLREAQASMLDYAGSGMSVMELSHRSKEYETIHNAAIEDLRRLLDVPEEYAVLFVQGGGSTMFASVVYNLLGSGDKVVDYFVTGAWSEKAAQEAKLLGAQVNTVINTKSGKFRSITSKSEWTLSAPEKTAYAYYCMNETVHGVEWFETPEVDPSVPLVCDASSTILSRPIPIRRHALIYAGAQKNIGPSGVTVVIVRKDLLGARPFLHPVPLMLNFKTYADANSLYNTPPTWGIYVSGLVFKWLLGLGGLEGMEAINTRKASKLYAALDAYPKLFQAPVAGPVRSRMNVVWRVLGEDGQPSDELEKEFLKGAEARRMVQLKGHRSAGGIRASIYNAVPEEGVDALVAWVEEFAKKSRA</sequence>
<dbReference type="InterPro" id="IPR000192">
    <property type="entry name" value="Aminotrans_V_dom"/>
</dbReference>
<comment type="cofactor">
    <cofactor evidence="1">
        <name>pyridoxal 5'-phosphate</name>
        <dbReference type="ChEBI" id="CHEBI:597326"/>
    </cofactor>
</comment>
<keyword evidence="9" id="KW-0718">Serine biosynthesis</keyword>
<proteinExistence type="inferred from homology"/>
<gene>
    <name evidence="13" type="ORF">M427DRAFT_116722</name>
</gene>
<evidence type="ECO:0000256" key="5">
    <source>
        <dbReference type="ARBA" id="ARBA00022576"/>
    </source>
</evidence>
<keyword evidence="7 13" id="KW-0808">Transferase</keyword>
<dbReference type="PANTHER" id="PTHR43247">
    <property type="entry name" value="PHOSPHOSERINE AMINOTRANSFERASE"/>
    <property type="match status" value="1"/>
</dbReference>
<evidence type="ECO:0000256" key="4">
    <source>
        <dbReference type="ARBA" id="ARBA00013030"/>
    </source>
</evidence>
<dbReference type="EC" id="2.6.1.52" evidence="4"/>
<dbReference type="InterPro" id="IPR015422">
    <property type="entry name" value="PyrdxlP-dep_Trfase_small"/>
</dbReference>
<dbReference type="AlphaFoldDB" id="A0A138ZZK1"/>
<dbReference type="NCBIfam" id="NF003764">
    <property type="entry name" value="PRK05355.1"/>
    <property type="match status" value="1"/>
</dbReference>
<comment type="catalytic activity">
    <reaction evidence="11">
        <text>O-phospho-L-serine + 2-oxoglutarate = 3-phosphooxypyruvate + L-glutamate</text>
        <dbReference type="Rhea" id="RHEA:14329"/>
        <dbReference type="ChEBI" id="CHEBI:16810"/>
        <dbReference type="ChEBI" id="CHEBI:18110"/>
        <dbReference type="ChEBI" id="CHEBI:29985"/>
        <dbReference type="ChEBI" id="CHEBI:57524"/>
        <dbReference type="EC" id="2.6.1.52"/>
    </reaction>
</comment>
<keyword evidence="6" id="KW-0028">Amino-acid biosynthesis</keyword>
<dbReference type="GO" id="GO:0005737">
    <property type="term" value="C:cytoplasm"/>
    <property type="evidence" value="ECO:0007669"/>
    <property type="project" value="TreeGrafter"/>
</dbReference>
<feature type="domain" description="Aminotransferase class V" evidence="12">
    <location>
        <begin position="13"/>
        <end position="370"/>
    </location>
</feature>
<dbReference type="OrthoDB" id="1703350at2759"/>
<dbReference type="GO" id="GO:0004648">
    <property type="term" value="F:O-phospho-L-serine:2-oxoglutarate aminotransferase activity"/>
    <property type="evidence" value="ECO:0007669"/>
    <property type="project" value="UniProtKB-EC"/>
</dbReference>
<comment type="pathway">
    <text evidence="2">Amino-acid biosynthesis; L-serine biosynthesis; L-serine from 3-phospho-D-glycerate: step 2/3.</text>
</comment>
<dbReference type="NCBIfam" id="TIGR01364">
    <property type="entry name" value="serC_1"/>
    <property type="match status" value="1"/>
</dbReference>
<dbReference type="Proteomes" id="UP000070544">
    <property type="component" value="Unassembled WGS sequence"/>
</dbReference>
<evidence type="ECO:0000256" key="8">
    <source>
        <dbReference type="ARBA" id="ARBA00022898"/>
    </source>
</evidence>
<evidence type="ECO:0000313" key="14">
    <source>
        <dbReference type="Proteomes" id="UP000070544"/>
    </source>
</evidence>
<evidence type="ECO:0000256" key="11">
    <source>
        <dbReference type="ARBA" id="ARBA00049007"/>
    </source>
</evidence>
<dbReference type="Gene3D" id="3.90.1150.10">
    <property type="entry name" value="Aspartate Aminotransferase, domain 1"/>
    <property type="match status" value="1"/>
</dbReference>
<comment type="similarity">
    <text evidence="3">Belongs to the class-V pyridoxal-phosphate-dependent aminotransferase family. SerC subfamily.</text>
</comment>
<accession>A0A138ZZK1</accession>
<reference evidence="13 14" key="1">
    <citation type="journal article" date="2015" name="Genome Biol. Evol.">
        <title>Phylogenomic analyses indicate that early fungi evolved digesting cell walls of algal ancestors of land plants.</title>
        <authorList>
            <person name="Chang Y."/>
            <person name="Wang S."/>
            <person name="Sekimoto S."/>
            <person name="Aerts A.L."/>
            <person name="Choi C."/>
            <person name="Clum A."/>
            <person name="LaButti K.M."/>
            <person name="Lindquist E.A."/>
            <person name="Yee Ngan C."/>
            <person name="Ohm R.A."/>
            <person name="Salamov A.A."/>
            <person name="Grigoriev I.V."/>
            <person name="Spatafora J.W."/>
            <person name="Berbee M.L."/>
        </authorList>
    </citation>
    <scope>NUCLEOTIDE SEQUENCE [LARGE SCALE GENOMIC DNA]</scope>
    <source>
        <strain evidence="13 14">JEL478</strain>
    </source>
</reference>
<evidence type="ECO:0000256" key="1">
    <source>
        <dbReference type="ARBA" id="ARBA00001933"/>
    </source>
</evidence>
<dbReference type="InterPro" id="IPR015424">
    <property type="entry name" value="PyrdxlP-dep_Trfase"/>
</dbReference>
<organism evidence="13 14">
    <name type="scientific">Gonapodya prolifera (strain JEL478)</name>
    <name type="common">Monoblepharis prolifera</name>
    <dbReference type="NCBI Taxonomy" id="1344416"/>
    <lineage>
        <taxon>Eukaryota</taxon>
        <taxon>Fungi</taxon>
        <taxon>Fungi incertae sedis</taxon>
        <taxon>Chytridiomycota</taxon>
        <taxon>Chytridiomycota incertae sedis</taxon>
        <taxon>Monoblepharidomycetes</taxon>
        <taxon>Monoblepharidales</taxon>
        <taxon>Gonapodyaceae</taxon>
        <taxon>Gonapodya</taxon>
    </lineage>
</organism>
<dbReference type="PIRSF" id="PIRSF000525">
    <property type="entry name" value="SerC"/>
    <property type="match status" value="1"/>
</dbReference>
<dbReference type="GO" id="GO:0030170">
    <property type="term" value="F:pyridoxal phosphate binding"/>
    <property type="evidence" value="ECO:0007669"/>
    <property type="project" value="TreeGrafter"/>
</dbReference>
<dbReference type="HAMAP" id="MF_00160">
    <property type="entry name" value="SerC_aminotrans_5"/>
    <property type="match status" value="1"/>
</dbReference>
<evidence type="ECO:0000259" key="12">
    <source>
        <dbReference type="Pfam" id="PF00266"/>
    </source>
</evidence>
<keyword evidence="8" id="KW-0663">Pyridoxal phosphate</keyword>
<evidence type="ECO:0000256" key="6">
    <source>
        <dbReference type="ARBA" id="ARBA00022605"/>
    </source>
</evidence>
<evidence type="ECO:0000256" key="10">
    <source>
        <dbReference type="ARBA" id="ARBA00047630"/>
    </source>
</evidence>
<dbReference type="GO" id="GO:0006564">
    <property type="term" value="P:L-serine biosynthetic process"/>
    <property type="evidence" value="ECO:0007669"/>
    <property type="project" value="UniProtKB-KW"/>
</dbReference>
<evidence type="ECO:0000256" key="2">
    <source>
        <dbReference type="ARBA" id="ARBA00005099"/>
    </source>
</evidence>
<dbReference type="EMBL" id="KQ965844">
    <property type="protein sequence ID" value="KXS09921.1"/>
    <property type="molecule type" value="Genomic_DNA"/>
</dbReference>
<evidence type="ECO:0000313" key="13">
    <source>
        <dbReference type="EMBL" id="KXS09921.1"/>
    </source>
</evidence>
<dbReference type="OMA" id="AFVYFCD"/>
<dbReference type="FunFam" id="3.90.1150.10:FF:000006">
    <property type="entry name" value="Phosphoserine aminotransferase"/>
    <property type="match status" value="1"/>
</dbReference>
<dbReference type="FunFam" id="3.40.640.10:FF:000010">
    <property type="entry name" value="Phosphoserine aminotransferase"/>
    <property type="match status" value="1"/>
</dbReference>
<evidence type="ECO:0000256" key="9">
    <source>
        <dbReference type="ARBA" id="ARBA00023299"/>
    </source>
</evidence>
<dbReference type="Gene3D" id="3.40.640.10">
    <property type="entry name" value="Type I PLP-dependent aspartate aminotransferase-like (Major domain)"/>
    <property type="match status" value="1"/>
</dbReference>
<dbReference type="Pfam" id="PF00266">
    <property type="entry name" value="Aminotran_5"/>
    <property type="match status" value="1"/>
</dbReference>
<protein>
    <recommendedName>
        <fullName evidence="4">phosphoserine transaminase</fullName>
        <ecNumber evidence="4">2.6.1.52</ecNumber>
    </recommendedName>
</protein>
<dbReference type="InterPro" id="IPR022278">
    <property type="entry name" value="Pser_aminoTfrase"/>
</dbReference>
<keyword evidence="5 13" id="KW-0032">Aminotransferase</keyword>
<dbReference type="SUPFAM" id="SSF53383">
    <property type="entry name" value="PLP-dependent transferases"/>
    <property type="match status" value="1"/>
</dbReference>
<name>A0A138ZZK1_GONPJ</name>
<evidence type="ECO:0000256" key="7">
    <source>
        <dbReference type="ARBA" id="ARBA00022679"/>
    </source>
</evidence>
<keyword evidence="14" id="KW-1185">Reference proteome</keyword>
<dbReference type="STRING" id="1344416.A0A138ZZK1"/>
<dbReference type="UniPathway" id="UPA00135">
    <property type="reaction ID" value="UER00197"/>
</dbReference>
<comment type="catalytic activity">
    <reaction evidence="10">
        <text>4-(phosphooxy)-L-threonine + 2-oxoglutarate = (R)-3-hydroxy-2-oxo-4-phosphooxybutanoate + L-glutamate</text>
        <dbReference type="Rhea" id="RHEA:16573"/>
        <dbReference type="ChEBI" id="CHEBI:16810"/>
        <dbReference type="ChEBI" id="CHEBI:29985"/>
        <dbReference type="ChEBI" id="CHEBI:58452"/>
        <dbReference type="ChEBI" id="CHEBI:58538"/>
        <dbReference type="EC" id="2.6.1.52"/>
    </reaction>
</comment>